<feature type="compositionally biased region" description="Polar residues" evidence="2">
    <location>
        <begin position="421"/>
        <end position="432"/>
    </location>
</feature>
<feature type="region of interest" description="Disordered" evidence="2">
    <location>
        <begin position="421"/>
        <end position="445"/>
    </location>
</feature>
<feature type="chain" id="PRO_5044848031" evidence="4">
    <location>
        <begin position="19"/>
        <end position="445"/>
    </location>
</feature>
<dbReference type="AlphaFoldDB" id="A0ABD3S1R7"/>
<name>A0ABD3S1R7_9LAMI</name>
<dbReference type="Proteomes" id="UP001634393">
    <property type="component" value="Unassembled WGS sequence"/>
</dbReference>
<dbReference type="PANTHER" id="PTHR34360:SF1">
    <property type="entry name" value="OS08G0519400 PROTEIN"/>
    <property type="match status" value="1"/>
</dbReference>
<keyword evidence="3" id="KW-1133">Transmembrane helix</keyword>
<evidence type="ECO:0000256" key="4">
    <source>
        <dbReference type="SAM" id="SignalP"/>
    </source>
</evidence>
<evidence type="ECO:0000313" key="5">
    <source>
        <dbReference type="EMBL" id="KAL3818397.1"/>
    </source>
</evidence>
<keyword evidence="6" id="KW-1185">Reference proteome</keyword>
<feature type="coiled-coil region" evidence="1">
    <location>
        <begin position="48"/>
        <end position="193"/>
    </location>
</feature>
<keyword evidence="3" id="KW-0812">Transmembrane</keyword>
<dbReference type="Gene3D" id="1.20.5.1230">
    <property type="entry name" value="Apolipoprotein A-I"/>
    <property type="match status" value="1"/>
</dbReference>
<feature type="transmembrane region" description="Helical" evidence="3">
    <location>
        <begin position="393"/>
        <end position="417"/>
    </location>
</feature>
<evidence type="ECO:0000256" key="2">
    <source>
        <dbReference type="SAM" id="MobiDB-lite"/>
    </source>
</evidence>
<protein>
    <submittedName>
        <fullName evidence="5">Uncharacterized protein</fullName>
    </submittedName>
</protein>
<reference evidence="5 6" key="1">
    <citation type="submission" date="2024-12" db="EMBL/GenBank/DDBJ databases">
        <title>The unique morphological basis and parallel evolutionary history of personate flowers in Penstemon.</title>
        <authorList>
            <person name="Depatie T.H."/>
            <person name="Wessinger C.A."/>
        </authorList>
    </citation>
    <scope>NUCLEOTIDE SEQUENCE [LARGE SCALE GENOMIC DNA]</scope>
    <source>
        <strain evidence="5">WTNN_2</strain>
        <tissue evidence="5">Leaf</tissue>
    </source>
</reference>
<evidence type="ECO:0000256" key="3">
    <source>
        <dbReference type="SAM" id="Phobius"/>
    </source>
</evidence>
<evidence type="ECO:0000256" key="1">
    <source>
        <dbReference type="SAM" id="Coils"/>
    </source>
</evidence>
<gene>
    <name evidence="5" type="ORF">ACJIZ3_004302</name>
</gene>
<keyword evidence="1" id="KW-0175">Coiled coil</keyword>
<dbReference type="SUPFAM" id="SSF58113">
    <property type="entry name" value="Apolipoprotein A-I"/>
    <property type="match status" value="1"/>
</dbReference>
<evidence type="ECO:0000313" key="6">
    <source>
        <dbReference type="Proteomes" id="UP001634393"/>
    </source>
</evidence>
<dbReference type="SUPFAM" id="SSF57997">
    <property type="entry name" value="Tropomyosin"/>
    <property type="match status" value="1"/>
</dbReference>
<feature type="signal peptide" evidence="4">
    <location>
        <begin position="1"/>
        <end position="18"/>
    </location>
</feature>
<organism evidence="5 6">
    <name type="scientific">Penstemon smallii</name>
    <dbReference type="NCBI Taxonomy" id="265156"/>
    <lineage>
        <taxon>Eukaryota</taxon>
        <taxon>Viridiplantae</taxon>
        <taxon>Streptophyta</taxon>
        <taxon>Embryophyta</taxon>
        <taxon>Tracheophyta</taxon>
        <taxon>Spermatophyta</taxon>
        <taxon>Magnoliopsida</taxon>
        <taxon>eudicotyledons</taxon>
        <taxon>Gunneridae</taxon>
        <taxon>Pentapetalae</taxon>
        <taxon>asterids</taxon>
        <taxon>lamiids</taxon>
        <taxon>Lamiales</taxon>
        <taxon>Plantaginaceae</taxon>
        <taxon>Cheloneae</taxon>
        <taxon>Penstemon</taxon>
    </lineage>
</organism>
<accession>A0ABD3S1R7</accession>
<dbReference type="EMBL" id="JBJXBP010000007">
    <property type="protein sequence ID" value="KAL3818397.1"/>
    <property type="molecule type" value="Genomic_DNA"/>
</dbReference>
<keyword evidence="3" id="KW-0472">Membrane</keyword>
<comment type="caution">
    <text evidence="5">The sequence shown here is derived from an EMBL/GenBank/DDBJ whole genome shotgun (WGS) entry which is preliminary data.</text>
</comment>
<proteinExistence type="predicted"/>
<dbReference type="Gene3D" id="1.10.287.1490">
    <property type="match status" value="1"/>
</dbReference>
<dbReference type="PANTHER" id="PTHR34360">
    <property type="entry name" value="OS08G0519400 PROTEIN"/>
    <property type="match status" value="1"/>
</dbReference>
<sequence length="445" mass="50385">MAAFKLFVFTLFLSLILAGISVDADASVSDVDDEVQVSRSDGPDSAILEQLKSKIHGLESHIEEKTREVKDKDEVVAAQEKIIKEKSNNIGSLESEIASLQGKLNDAEQAGKAHAKAGELEKQVEKLKKDIDIKIKEKELLEARATEAERKASELDSKFESLQKIIDDQKTKLRKTERALHIAEEEMMKAKLEATSKAKELSEVHGAWLPPWAAVHYLHYQSLLEKNWAVHGKPALENLIQKAIEKKAQAEEWAVPHVETVKSKWAPAIKEQWVVLSKNVEPHVERLTTKTIEIYEVSKNTVTPHIIKVQELVDPYFQELRKFSTPYINQVATATRPHVDKLRTTVKPYTQHVVHSYGKFLESATTYHNQVQDKVEEKLKSHELTKPFATKELVWFSASALLALPIIFLLKLLSAVFSSKKTTKPTRNGNSNHTRRKAKRPHSDK</sequence>
<feature type="compositionally biased region" description="Basic residues" evidence="2">
    <location>
        <begin position="433"/>
        <end position="445"/>
    </location>
</feature>
<keyword evidence="4" id="KW-0732">Signal</keyword>